<dbReference type="Gene3D" id="3.40.50.10090">
    <property type="match status" value="2"/>
</dbReference>
<dbReference type="EMBL" id="JBHFAB010000036">
    <property type="protein sequence ID" value="MFC1421247.1"/>
    <property type="molecule type" value="Genomic_DNA"/>
</dbReference>
<name>A0ABV6W5I0_9ACTN</name>
<dbReference type="EC" id="4.2.1.75" evidence="5"/>
<dbReference type="Pfam" id="PF02602">
    <property type="entry name" value="HEM4"/>
    <property type="match status" value="1"/>
</dbReference>
<dbReference type="SUPFAM" id="SSF46894">
    <property type="entry name" value="C-terminal effector domain of the bipartite response regulators"/>
    <property type="match status" value="1"/>
</dbReference>
<sequence length="397" mass="42145">MTTGHASDTGPPTPPEGDAPGDGTLLGPLTGFTVGVTAARRRDELTAMLRRRGARVVEAPTVRILPLEDDTALRDATERCLAAPLDYVVATTGVGWRGWMSAADGWGHGRQLAAMCRDAVVISRGPKATGAVRASGLGESFSPESEANDELLTWLLARDLRGRRIAVQEHGAPLDAFVAALRERGADVIAVPVYRWGLPEDPEAVRRLVEQTVRREVQAIAFTSAPAITGFLDSALTQGLHAEVLAALRVGAAGGGVLPVCVGPVCARPLEEHGIHAVQPDRGRLGSMVRTIAETLPTGNRELRLGEHRLVLQGSAVLDAGECLWLSPIQAALLRALSDQPGRVLSRVELLRRVWVGSTADEHAVEVAVARLRGALGRHAALVHTVPKRGYRLALAS</sequence>
<dbReference type="GO" id="GO:0004852">
    <property type="term" value="F:uroporphyrinogen-III synthase activity"/>
    <property type="evidence" value="ECO:0007669"/>
    <property type="project" value="UniProtKB-EC"/>
</dbReference>
<evidence type="ECO:0000256" key="1">
    <source>
        <dbReference type="ARBA" id="ARBA00023125"/>
    </source>
</evidence>
<proteinExistence type="predicted"/>
<dbReference type="Pfam" id="PF00486">
    <property type="entry name" value="Trans_reg_C"/>
    <property type="match status" value="1"/>
</dbReference>
<dbReference type="RefSeq" id="WP_380544098.1">
    <property type="nucleotide sequence ID" value="NZ_JBHFAB010000036.1"/>
</dbReference>
<dbReference type="CDD" id="cd06578">
    <property type="entry name" value="HemD"/>
    <property type="match status" value="1"/>
</dbReference>
<reference evidence="5 6" key="1">
    <citation type="submission" date="2024-09" db="EMBL/GenBank/DDBJ databases">
        <authorList>
            <person name="Lee S.D."/>
        </authorList>
    </citation>
    <scope>NUCLEOTIDE SEQUENCE [LARGE SCALE GENOMIC DNA]</scope>
    <source>
        <strain evidence="5 6">N8-3</strain>
    </source>
</reference>
<comment type="caution">
    <text evidence="5">The sequence shown here is derived from an EMBL/GenBank/DDBJ whole genome shotgun (WGS) entry which is preliminary data.</text>
</comment>
<dbReference type="SMART" id="SM00862">
    <property type="entry name" value="Trans_reg_C"/>
    <property type="match status" value="1"/>
</dbReference>
<evidence type="ECO:0000313" key="5">
    <source>
        <dbReference type="EMBL" id="MFC1421247.1"/>
    </source>
</evidence>
<dbReference type="NCBIfam" id="NF005568">
    <property type="entry name" value="PRK07239.1"/>
    <property type="match status" value="1"/>
</dbReference>
<evidence type="ECO:0000259" key="4">
    <source>
        <dbReference type="PROSITE" id="PS51755"/>
    </source>
</evidence>
<dbReference type="SUPFAM" id="SSF69618">
    <property type="entry name" value="HemD-like"/>
    <property type="match status" value="1"/>
</dbReference>
<gene>
    <name evidence="5" type="ORF">ACEZDE_32080</name>
</gene>
<dbReference type="PROSITE" id="PS51755">
    <property type="entry name" value="OMPR_PHOB"/>
    <property type="match status" value="1"/>
</dbReference>
<dbReference type="InterPro" id="IPR001867">
    <property type="entry name" value="OmpR/PhoB-type_DNA-bd"/>
</dbReference>
<organism evidence="5 6">
    <name type="scientific">Streptacidiphilus cavernicola</name>
    <dbReference type="NCBI Taxonomy" id="3342716"/>
    <lineage>
        <taxon>Bacteria</taxon>
        <taxon>Bacillati</taxon>
        <taxon>Actinomycetota</taxon>
        <taxon>Actinomycetes</taxon>
        <taxon>Kitasatosporales</taxon>
        <taxon>Streptomycetaceae</taxon>
        <taxon>Streptacidiphilus</taxon>
    </lineage>
</organism>
<feature type="domain" description="OmpR/PhoB-type" evidence="4">
    <location>
        <begin position="300"/>
        <end position="395"/>
    </location>
</feature>
<dbReference type="Gene3D" id="1.10.10.10">
    <property type="entry name" value="Winged helix-like DNA-binding domain superfamily/Winged helix DNA-binding domain"/>
    <property type="match status" value="1"/>
</dbReference>
<keyword evidence="5" id="KW-0456">Lyase</keyword>
<evidence type="ECO:0000313" key="6">
    <source>
        <dbReference type="Proteomes" id="UP001592531"/>
    </source>
</evidence>
<keyword evidence="1 2" id="KW-0238">DNA-binding</keyword>
<protein>
    <submittedName>
        <fullName evidence="5">Uroporphyrinogen-III synthase</fullName>
        <ecNumber evidence="5">4.2.1.75</ecNumber>
    </submittedName>
</protein>
<dbReference type="InterPro" id="IPR016032">
    <property type="entry name" value="Sig_transdc_resp-reg_C-effctor"/>
</dbReference>
<dbReference type="PANTHER" id="PTHR40082">
    <property type="entry name" value="BLR5956 PROTEIN"/>
    <property type="match status" value="1"/>
</dbReference>
<dbReference type="InterPro" id="IPR036388">
    <property type="entry name" value="WH-like_DNA-bd_sf"/>
</dbReference>
<dbReference type="PANTHER" id="PTHR40082:SF1">
    <property type="entry name" value="BLR5956 PROTEIN"/>
    <property type="match status" value="1"/>
</dbReference>
<dbReference type="InterPro" id="IPR003754">
    <property type="entry name" value="4pyrrol_synth_uPrphyn_synth"/>
</dbReference>
<evidence type="ECO:0000256" key="2">
    <source>
        <dbReference type="PROSITE-ProRule" id="PRU01091"/>
    </source>
</evidence>
<feature type="DNA-binding region" description="OmpR/PhoB-type" evidence="2">
    <location>
        <begin position="300"/>
        <end position="395"/>
    </location>
</feature>
<dbReference type="InterPro" id="IPR039793">
    <property type="entry name" value="UROS/Hem4"/>
</dbReference>
<dbReference type="Proteomes" id="UP001592531">
    <property type="component" value="Unassembled WGS sequence"/>
</dbReference>
<keyword evidence="6" id="KW-1185">Reference proteome</keyword>
<accession>A0ABV6W5I0</accession>
<dbReference type="InterPro" id="IPR036108">
    <property type="entry name" value="4pyrrol_syn_uPrphyn_synt_sf"/>
</dbReference>
<feature type="region of interest" description="Disordered" evidence="3">
    <location>
        <begin position="1"/>
        <end position="25"/>
    </location>
</feature>
<dbReference type="CDD" id="cd00383">
    <property type="entry name" value="trans_reg_C"/>
    <property type="match status" value="1"/>
</dbReference>
<evidence type="ECO:0000256" key="3">
    <source>
        <dbReference type="SAM" id="MobiDB-lite"/>
    </source>
</evidence>